<evidence type="ECO:0000256" key="1">
    <source>
        <dbReference type="SAM" id="MobiDB-lite"/>
    </source>
</evidence>
<dbReference type="OrthoDB" id="74764at2759"/>
<dbReference type="PROSITE" id="PS00108">
    <property type="entry name" value="PROTEIN_KINASE_ST"/>
    <property type="match status" value="1"/>
</dbReference>
<dbReference type="Pfam" id="PF00069">
    <property type="entry name" value="Pkinase"/>
    <property type="match status" value="1"/>
</dbReference>
<keyword evidence="3" id="KW-0418">Kinase</keyword>
<dbReference type="SMART" id="SM00220">
    <property type="entry name" value="S_TKc"/>
    <property type="match status" value="1"/>
</dbReference>
<dbReference type="GO" id="GO:0005524">
    <property type="term" value="F:ATP binding"/>
    <property type="evidence" value="ECO:0007669"/>
    <property type="project" value="InterPro"/>
</dbReference>
<dbReference type="PROSITE" id="PS50011">
    <property type="entry name" value="PROTEIN_KINASE_DOM"/>
    <property type="match status" value="1"/>
</dbReference>
<organism evidence="3 4">
    <name type="scientific">Plectosphaerella plurivora</name>
    <dbReference type="NCBI Taxonomy" id="936078"/>
    <lineage>
        <taxon>Eukaryota</taxon>
        <taxon>Fungi</taxon>
        <taxon>Dikarya</taxon>
        <taxon>Ascomycota</taxon>
        <taxon>Pezizomycotina</taxon>
        <taxon>Sordariomycetes</taxon>
        <taxon>Hypocreomycetidae</taxon>
        <taxon>Glomerellales</taxon>
        <taxon>Plectosphaerellaceae</taxon>
        <taxon>Plectosphaerella</taxon>
    </lineage>
</organism>
<evidence type="ECO:0000259" key="2">
    <source>
        <dbReference type="PROSITE" id="PS50011"/>
    </source>
</evidence>
<name>A0A9P8VII6_9PEZI</name>
<dbReference type="Proteomes" id="UP000770015">
    <property type="component" value="Unassembled WGS sequence"/>
</dbReference>
<comment type="caution">
    <text evidence="3">The sequence shown here is derived from an EMBL/GenBank/DDBJ whole genome shotgun (WGS) entry which is preliminary data.</text>
</comment>
<dbReference type="InterPro" id="IPR000719">
    <property type="entry name" value="Prot_kinase_dom"/>
</dbReference>
<feature type="non-terminal residue" evidence="3">
    <location>
        <position position="1"/>
    </location>
</feature>
<dbReference type="AlphaFoldDB" id="A0A9P8VII6"/>
<evidence type="ECO:0000313" key="3">
    <source>
        <dbReference type="EMBL" id="KAH6694124.1"/>
    </source>
</evidence>
<dbReference type="PANTHER" id="PTHR24347">
    <property type="entry name" value="SERINE/THREONINE-PROTEIN KINASE"/>
    <property type="match status" value="1"/>
</dbReference>
<dbReference type="InterPro" id="IPR011009">
    <property type="entry name" value="Kinase-like_dom_sf"/>
</dbReference>
<accession>A0A9P8VII6</accession>
<sequence>PPASLTPIQVEEVNRFSDDIYVTNHLLGDGASGRVFLSVDTRGGVSKQISCKVMDIDAFNKPGAYDKYLQRWQQEIDVIRQLRHPNIIGFVHAVSSPHNLYLFTELASGGDLFSFVQLVNGVAHLHAQGVVHRDLKPENVLFAVRSSPLHRVVISDFGNCGFLSRRLKSMVGTEQEMHKRGESHDHLVDIWGLGTIMLFMINGHELTAVNGFPKMTQDQVYANIHKVCMESKARPGQAAQDFVRRCCQVASRDRMTTPVAQTHSWFDDPRHLKLLDVAIRSCRKSWKPATGIYPPTDMLPDLSHLVTPGEEHETRTSEVISSAASGLTASQYFTNIDMEVPANLPTPPGIPIRLLQHEDLAVQDPNIEVPCSSFNEEYTSGEENQSQGFRPAGHVHESQDIIPDSLPESVPVEMQMGMGMRHHSMFI</sequence>
<keyword evidence="3" id="KW-0808">Transferase</keyword>
<protein>
    <submittedName>
        <fullName evidence="3">Kinase-like domain-containing protein</fullName>
    </submittedName>
</protein>
<feature type="compositionally biased region" description="Polar residues" evidence="1">
    <location>
        <begin position="377"/>
        <end position="388"/>
    </location>
</feature>
<dbReference type="EMBL" id="JAGSXJ010000003">
    <property type="protein sequence ID" value="KAH6694124.1"/>
    <property type="molecule type" value="Genomic_DNA"/>
</dbReference>
<gene>
    <name evidence="3" type="ORF">F5X68DRAFT_248759</name>
</gene>
<dbReference type="InterPro" id="IPR008271">
    <property type="entry name" value="Ser/Thr_kinase_AS"/>
</dbReference>
<dbReference type="SUPFAM" id="SSF56112">
    <property type="entry name" value="Protein kinase-like (PK-like)"/>
    <property type="match status" value="1"/>
</dbReference>
<feature type="domain" description="Protein kinase" evidence="2">
    <location>
        <begin position="21"/>
        <end position="266"/>
    </location>
</feature>
<dbReference type="GO" id="GO:0004672">
    <property type="term" value="F:protein kinase activity"/>
    <property type="evidence" value="ECO:0007669"/>
    <property type="project" value="InterPro"/>
</dbReference>
<evidence type="ECO:0000313" key="4">
    <source>
        <dbReference type="Proteomes" id="UP000770015"/>
    </source>
</evidence>
<feature type="region of interest" description="Disordered" evidence="1">
    <location>
        <begin position="377"/>
        <end position="396"/>
    </location>
</feature>
<dbReference type="Gene3D" id="1.10.510.10">
    <property type="entry name" value="Transferase(Phosphotransferase) domain 1"/>
    <property type="match status" value="1"/>
</dbReference>
<reference evidence="3" key="1">
    <citation type="journal article" date="2021" name="Nat. Commun.">
        <title>Genetic determinants of endophytism in the Arabidopsis root mycobiome.</title>
        <authorList>
            <person name="Mesny F."/>
            <person name="Miyauchi S."/>
            <person name="Thiergart T."/>
            <person name="Pickel B."/>
            <person name="Atanasova L."/>
            <person name="Karlsson M."/>
            <person name="Huettel B."/>
            <person name="Barry K.W."/>
            <person name="Haridas S."/>
            <person name="Chen C."/>
            <person name="Bauer D."/>
            <person name="Andreopoulos W."/>
            <person name="Pangilinan J."/>
            <person name="LaButti K."/>
            <person name="Riley R."/>
            <person name="Lipzen A."/>
            <person name="Clum A."/>
            <person name="Drula E."/>
            <person name="Henrissat B."/>
            <person name="Kohler A."/>
            <person name="Grigoriev I.V."/>
            <person name="Martin F.M."/>
            <person name="Hacquard S."/>
        </authorList>
    </citation>
    <scope>NUCLEOTIDE SEQUENCE</scope>
    <source>
        <strain evidence="3">MPI-SDFR-AT-0117</strain>
    </source>
</reference>
<proteinExistence type="predicted"/>
<keyword evidence="4" id="KW-1185">Reference proteome</keyword>
<dbReference type="Gene3D" id="3.30.200.20">
    <property type="entry name" value="Phosphorylase Kinase, domain 1"/>
    <property type="match status" value="1"/>
</dbReference>